<accession>A0A370CIA4</accession>
<proteinExistence type="predicted"/>
<name>A0A370CIA4_9COXI</name>
<comment type="caution">
    <text evidence="1">The sequence shown here is derived from an EMBL/GenBank/DDBJ whole genome shotgun (WGS) entry which is preliminary data.</text>
</comment>
<evidence type="ECO:0000313" key="2">
    <source>
        <dbReference type="Proteomes" id="UP000226429"/>
    </source>
</evidence>
<dbReference type="EMBL" id="NMOS02000007">
    <property type="protein sequence ID" value="RDH40535.1"/>
    <property type="molecule type" value="Genomic_DNA"/>
</dbReference>
<keyword evidence="2" id="KW-1185">Reference proteome</keyword>
<reference evidence="1 2" key="1">
    <citation type="journal article" date="2017" name="Int. J. Syst. Evol. Microbiol.">
        <title>Aquarickettsiella crustaci n. gen. n. sp. (Gammaproteobacteria: Legionellales: Coxiellaceae); a bacterial pathogen of the freshwater crustacean: Gammarus fossarum (Malacostraca: Amphipoda).</title>
        <authorList>
            <person name="Bojko J."/>
            <person name="Dunn A.M."/>
            <person name="Stebbing P.D."/>
            <person name="Van Aerle R."/>
            <person name="Bacela-Spychalska K."/>
            <person name="Bean T.P."/>
            <person name="Stentiford G.D."/>
        </authorList>
    </citation>
    <scope>NUCLEOTIDE SEQUENCE [LARGE SCALE GENOMIC DNA]</scope>
    <source>
        <strain evidence="1">RA15029</strain>
    </source>
</reference>
<evidence type="ECO:0000313" key="1">
    <source>
        <dbReference type="EMBL" id="RDH40535.1"/>
    </source>
</evidence>
<dbReference type="AlphaFoldDB" id="A0A370CIA4"/>
<reference evidence="1 2" key="2">
    <citation type="journal article" date="2018" name="J. Invertebr. Pathol.">
        <title>'Candidatus Aquirickettsiella gammari' (Gammaproteobacteria: Legionellales: Coxiellaceae): A bacterial pathogen of the freshwater crustacean Gammarus fossarum (Malacostraca: Amphipoda).</title>
        <authorList>
            <person name="Bojko J."/>
            <person name="Dunn A.M."/>
            <person name="Stebbing P.D."/>
            <person name="van Aerle R."/>
            <person name="Bacela-Spychalska K."/>
            <person name="Bean T.P."/>
            <person name="Urrutia A."/>
            <person name="Stentiford G.D."/>
        </authorList>
    </citation>
    <scope>NUCLEOTIDE SEQUENCE [LARGE SCALE GENOMIC DNA]</scope>
    <source>
        <strain evidence="1">RA15029</strain>
    </source>
</reference>
<protein>
    <submittedName>
        <fullName evidence="1">Host attachment protein</fullName>
    </submittedName>
</protein>
<sequence length="151" mass="17180">MIWIISLNSSLGHIYSYEPKKHQLKLLETLENPAGKLKTSDLISDAPGHYKTSHSTKGAYEWPSDPHDVEVDRFTKNLASLLKKGLDEHRFSQLILCAAPHVGGVLLNNLDKQVEQVLLTNIKKNFVEADTSVLTDYLKDNWWEIIRSNKI</sequence>
<dbReference type="InterPro" id="IPR019291">
    <property type="entry name" value="Host_attachment_protein"/>
</dbReference>
<gene>
    <name evidence="1" type="ORF">CFE62_003310</name>
</gene>
<dbReference type="Proteomes" id="UP000226429">
    <property type="component" value="Unassembled WGS sequence"/>
</dbReference>
<dbReference type="Pfam" id="PF10116">
    <property type="entry name" value="Host_attach"/>
    <property type="match status" value="1"/>
</dbReference>
<organism evidence="1 2">
    <name type="scientific">Candidatus Aquirickettsiella gammari</name>
    <dbReference type="NCBI Taxonomy" id="2016198"/>
    <lineage>
        <taxon>Bacteria</taxon>
        <taxon>Pseudomonadati</taxon>
        <taxon>Pseudomonadota</taxon>
        <taxon>Gammaproteobacteria</taxon>
        <taxon>Legionellales</taxon>
        <taxon>Coxiellaceae</taxon>
        <taxon>Candidatus Aquirickettsiella</taxon>
    </lineage>
</organism>